<keyword evidence="1" id="KW-0175">Coiled coil</keyword>
<evidence type="ECO:0000256" key="1">
    <source>
        <dbReference type="SAM" id="Coils"/>
    </source>
</evidence>
<evidence type="ECO:0000313" key="4">
    <source>
        <dbReference type="Proteomes" id="UP001215280"/>
    </source>
</evidence>
<sequence length="329" mass="35733">MSVGLKVNRVDVSLHVSTPATTLMANPPSTLLLTHRGVEAWLTDHSSHTISHGSVKVDGNQISTTCTVSEKTAYRVRWRSTPNSPITALCNIFLPSPRQNPVAANFMDATKADTQYRISNTCMSQSDSHKDGWFHSAKGGFVQLEVRRGKGAPERVSTSHSMEKINIDLIDKDDGPPFVVFRFEFVSKRAHSPEANPGPQKRQKVVAVGNKAEGSNKPRESQPPKTPSKPEKSPNKSVKTPHTPASGGPGKSVQSKTLTTPNKPAKPSHKPSHKPSTGGSGSRGQQSTIMEKLIAAKAEADKLDVELQKQLTELEEANAAKRKFLDKSR</sequence>
<gene>
    <name evidence="3" type="ORF">DFH07DRAFT_936384</name>
</gene>
<evidence type="ECO:0000313" key="3">
    <source>
        <dbReference type="EMBL" id="KAJ7778703.1"/>
    </source>
</evidence>
<feature type="compositionally biased region" description="Basic and acidic residues" evidence="2">
    <location>
        <begin position="214"/>
        <end position="234"/>
    </location>
</feature>
<feature type="region of interest" description="Disordered" evidence="2">
    <location>
        <begin position="190"/>
        <end position="289"/>
    </location>
</feature>
<keyword evidence="4" id="KW-1185">Reference proteome</keyword>
<feature type="coiled-coil region" evidence="1">
    <location>
        <begin position="293"/>
        <end position="327"/>
    </location>
</feature>
<protein>
    <submittedName>
        <fullName evidence="3">Uncharacterized protein</fullName>
    </submittedName>
</protein>
<reference evidence="3" key="1">
    <citation type="submission" date="2023-03" db="EMBL/GenBank/DDBJ databases">
        <title>Massive genome expansion in bonnet fungi (Mycena s.s.) driven by repeated elements and novel gene families across ecological guilds.</title>
        <authorList>
            <consortium name="Lawrence Berkeley National Laboratory"/>
            <person name="Harder C.B."/>
            <person name="Miyauchi S."/>
            <person name="Viragh M."/>
            <person name="Kuo A."/>
            <person name="Thoen E."/>
            <person name="Andreopoulos B."/>
            <person name="Lu D."/>
            <person name="Skrede I."/>
            <person name="Drula E."/>
            <person name="Henrissat B."/>
            <person name="Morin E."/>
            <person name="Kohler A."/>
            <person name="Barry K."/>
            <person name="LaButti K."/>
            <person name="Morin E."/>
            <person name="Salamov A."/>
            <person name="Lipzen A."/>
            <person name="Mereny Z."/>
            <person name="Hegedus B."/>
            <person name="Baldrian P."/>
            <person name="Stursova M."/>
            <person name="Weitz H."/>
            <person name="Taylor A."/>
            <person name="Grigoriev I.V."/>
            <person name="Nagy L.G."/>
            <person name="Martin F."/>
            <person name="Kauserud H."/>
        </authorList>
    </citation>
    <scope>NUCLEOTIDE SEQUENCE</scope>
    <source>
        <strain evidence="3">CBHHK188m</strain>
    </source>
</reference>
<feature type="compositionally biased region" description="Polar residues" evidence="2">
    <location>
        <begin position="252"/>
        <end position="262"/>
    </location>
</feature>
<dbReference type="AlphaFoldDB" id="A0AAD7NX74"/>
<evidence type="ECO:0000256" key="2">
    <source>
        <dbReference type="SAM" id="MobiDB-lite"/>
    </source>
</evidence>
<comment type="caution">
    <text evidence="3">The sequence shown here is derived from an EMBL/GenBank/DDBJ whole genome shotgun (WGS) entry which is preliminary data.</text>
</comment>
<name>A0AAD7NX74_9AGAR</name>
<dbReference type="Proteomes" id="UP001215280">
    <property type="component" value="Unassembled WGS sequence"/>
</dbReference>
<dbReference type="EMBL" id="JARJLG010000008">
    <property type="protein sequence ID" value="KAJ7778703.1"/>
    <property type="molecule type" value="Genomic_DNA"/>
</dbReference>
<proteinExistence type="predicted"/>
<accession>A0AAD7NX74</accession>
<organism evidence="3 4">
    <name type="scientific">Mycena maculata</name>
    <dbReference type="NCBI Taxonomy" id="230809"/>
    <lineage>
        <taxon>Eukaryota</taxon>
        <taxon>Fungi</taxon>
        <taxon>Dikarya</taxon>
        <taxon>Basidiomycota</taxon>
        <taxon>Agaricomycotina</taxon>
        <taxon>Agaricomycetes</taxon>
        <taxon>Agaricomycetidae</taxon>
        <taxon>Agaricales</taxon>
        <taxon>Marasmiineae</taxon>
        <taxon>Mycenaceae</taxon>
        <taxon>Mycena</taxon>
    </lineage>
</organism>